<organism evidence="3 4">
    <name type="scientific">Strigamia maritima</name>
    <name type="common">European centipede</name>
    <name type="synonym">Geophilus maritimus</name>
    <dbReference type="NCBI Taxonomy" id="126957"/>
    <lineage>
        <taxon>Eukaryota</taxon>
        <taxon>Metazoa</taxon>
        <taxon>Ecdysozoa</taxon>
        <taxon>Arthropoda</taxon>
        <taxon>Myriapoda</taxon>
        <taxon>Chilopoda</taxon>
        <taxon>Pleurostigmophora</taxon>
        <taxon>Geophilomorpha</taxon>
        <taxon>Linotaeniidae</taxon>
        <taxon>Strigamia</taxon>
    </lineage>
</organism>
<dbReference type="HOGENOM" id="CLU_1662993_0_0_1"/>
<feature type="transmembrane region" description="Helical" evidence="2">
    <location>
        <begin position="82"/>
        <end position="101"/>
    </location>
</feature>
<feature type="compositionally biased region" description="Low complexity" evidence="1">
    <location>
        <begin position="30"/>
        <end position="59"/>
    </location>
</feature>
<protein>
    <submittedName>
        <fullName evidence="3">Uncharacterized protein</fullName>
    </submittedName>
</protein>
<dbReference type="EMBL" id="JH431674">
    <property type="status" value="NOT_ANNOTATED_CDS"/>
    <property type="molecule type" value="Genomic_DNA"/>
</dbReference>
<keyword evidence="2" id="KW-0472">Membrane</keyword>
<feature type="compositionally biased region" description="Low complexity" evidence="1">
    <location>
        <begin position="10"/>
        <end position="22"/>
    </location>
</feature>
<keyword evidence="4" id="KW-1185">Reference proteome</keyword>
<evidence type="ECO:0000256" key="2">
    <source>
        <dbReference type="SAM" id="Phobius"/>
    </source>
</evidence>
<accession>T1IY98</accession>
<keyword evidence="2" id="KW-0812">Transmembrane</keyword>
<feature type="region of interest" description="Disordered" evidence="1">
    <location>
        <begin position="1"/>
        <end position="65"/>
    </location>
</feature>
<reference evidence="4" key="1">
    <citation type="submission" date="2011-05" db="EMBL/GenBank/DDBJ databases">
        <authorList>
            <person name="Richards S.R."/>
            <person name="Qu J."/>
            <person name="Jiang H."/>
            <person name="Jhangiani S.N."/>
            <person name="Agravi P."/>
            <person name="Goodspeed R."/>
            <person name="Gross S."/>
            <person name="Mandapat C."/>
            <person name="Jackson L."/>
            <person name="Mathew T."/>
            <person name="Pu L."/>
            <person name="Thornton R."/>
            <person name="Saada N."/>
            <person name="Wilczek-Boney K.B."/>
            <person name="Lee S."/>
            <person name="Kovar C."/>
            <person name="Wu Y."/>
            <person name="Scherer S.E."/>
            <person name="Worley K.C."/>
            <person name="Muzny D.M."/>
            <person name="Gibbs R."/>
        </authorList>
    </citation>
    <scope>NUCLEOTIDE SEQUENCE</scope>
    <source>
        <strain evidence="4">Brora</strain>
    </source>
</reference>
<dbReference type="Proteomes" id="UP000014500">
    <property type="component" value="Unassembled WGS sequence"/>
</dbReference>
<evidence type="ECO:0000256" key="1">
    <source>
        <dbReference type="SAM" id="MobiDB-lite"/>
    </source>
</evidence>
<reference evidence="3" key="2">
    <citation type="submission" date="2015-02" db="UniProtKB">
        <authorList>
            <consortium name="EnsemblMetazoa"/>
        </authorList>
    </citation>
    <scope>IDENTIFICATION</scope>
</reference>
<keyword evidence="2" id="KW-1133">Transmembrane helix</keyword>
<evidence type="ECO:0000313" key="3">
    <source>
        <dbReference type="EnsemblMetazoa" id="SMAR006205-PA"/>
    </source>
</evidence>
<dbReference type="EnsemblMetazoa" id="SMAR006205-RA">
    <property type="protein sequence ID" value="SMAR006205-PA"/>
    <property type="gene ID" value="SMAR006205"/>
</dbReference>
<evidence type="ECO:0000313" key="4">
    <source>
        <dbReference type="Proteomes" id="UP000014500"/>
    </source>
</evidence>
<proteinExistence type="predicted"/>
<name>T1IY98_STRMM</name>
<sequence length="159" mass="17929">MVRTLDSESRSPTSSLEEISSSESHDVMVSTLDSESRSPTSSLEESSSSESHSVMVSTLDSESKNPSSSLILYICQRFFQKLILYLMYMSLIIVTICGYMFECIELKMQNNIFNEFFDMLIQSVFKMLNFKMLSPLLTPPCPLVALTDACTIKIDQGCR</sequence>
<dbReference type="AlphaFoldDB" id="T1IY98"/>